<gene>
    <name evidence="1" type="ORF">CLUMA_CG013026</name>
</gene>
<evidence type="ECO:0000313" key="2">
    <source>
        <dbReference type="Proteomes" id="UP000183832"/>
    </source>
</evidence>
<evidence type="ECO:0000313" key="1">
    <source>
        <dbReference type="EMBL" id="CRK99654.1"/>
    </source>
</evidence>
<protein>
    <submittedName>
        <fullName evidence="1">CLUMA_CG013026, isoform A</fullName>
    </submittedName>
</protein>
<name>A0A1J1IKP5_9DIPT</name>
<dbReference type="EMBL" id="CVRI01000052">
    <property type="protein sequence ID" value="CRK99654.1"/>
    <property type="molecule type" value="Genomic_DNA"/>
</dbReference>
<keyword evidence="2" id="KW-1185">Reference proteome</keyword>
<sequence>MNCFHYGSVNSFKARIINYLHRHGNVSLYQHEAYIPVNYRFPQCQRQEKPEEVIPRDHFKKSHCDALFIVEKNIRKLLTPNEQTTHQRTISKLNDYRLKFFHVHHIQSYMDMSACFR</sequence>
<organism evidence="1 2">
    <name type="scientific">Clunio marinus</name>
    <dbReference type="NCBI Taxonomy" id="568069"/>
    <lineage>
        <taxon>Eukaryota</taxon>
        <taxon>Metazoa</taxon>
        <taxon>Ecdysozoa</taxon>
        <taxon>Arthropoda</taxon>
        <taxon>Hexapoda</taxon>
        <taxon>Insecta</taxon>
        <taxon>Pterygota</taxon>
        <taxon>Neoptera</taxon>
        <taxon>Endopterygota</taxon>
        <taxon>Diptera</taxon>
        <taxon>Nematocera</taxon>
        <taxon>Chironomoidea</taxon>
        <taxon>Chironomidae</taxon>
        <taxon>Clunio</taxon>
    </lineage>
</organism>
<dbReference type="Proteomes" id="UP000183832">
    <property type="component" value="Unassembled WGS sequence"/>
</dbReference>
<dbReference type="AlphaFoldDB" id="A0A1J1IKP5"/>
<reference evidence="1 2" key="1">
    <citation type="submission" date="2015-04" db="EMBL/GenBank/DDBJ databases">
        <authorList>
            <person name="Syromyatnikov M.Y."/>
            <person name="Popov V.N."/>
        </authorList>
    </citation>
    <scope>NUCLEOTIDE SEQUENCE [LARGE SCALE GENOMIC DNA]</scope>
</reference>
<accession>A0A1J1IKP5</accession>
<proteinExistence type="predicted"/>